<accession>A0A508WY40</accession>
<sequence>MAILIIRLSAVRVFIDCSVAGVERHFAIELQRPSGLLPRSATGRMALVDEVTERPKWKNTNLRREEFTGPDRSAVQAKTSLPGVLNVRGREKFRARYRFLIVAATSLRHLIVRSGGAQGALATNLGQQKTRPAAGFFVRFSTL</sequence>
<organism evidence="1">
    <name type="scientific">Sinorhizobium medicae</name>
    <dbReference type="NCBI Taxonomy" id="110321"/>
    <lineage>
        <taxon>Bacteria</taxon>
        <taxon>Pseudomonadati</taxon>
        <taxon>Pseudomonadota</taxon>
        <taxon>Alphaproteobacteria</taxon>
        <taxon>Hyphomicrobiales</taxon>
        <taxon>Rhizobiaceae</taxon>
        <taxon>Sinorhizobium/Ensifer group</taxon>
        <taxon>Sinorhizobium</taxon>
    </lineage>
</organism>
<dbReference type="EMBL" id="CABFNB010000104">
    <property type="protein sequence ID" value="VTZ62393.1"/>
    <property type="molecule type" value="Genomic_DNA"/>
</dbReference>
<evidence type="ECO:0000313" key="1">
    <source>
        <dbReference type="EMBL" id="VTZ62393.1"/>
    </source>
</evidence>
<dbReference type="Proteomes" id="UP000507954">
    <property type="component" value="Unassembled WGS sequence"/>
</dbReference>
<gene>
    <name evidence="1" type="ORF">EMEDMD4_380054</name>
</gene>
<protein>
    <submittedName>
        <fullName evidence="1">Uncharacterized protein</fullName>
    </submittedName>
</protein>
<reference evidence="1" key="1">
    <citation type="submission" date="2019-06" db="EMBL/GenBank/DDBJ databases">
        <authorList>
            <person name="Le Quere A."/>
            <person name="Colella S."/>
        </authorList>
    </citation>
    <scope>NUCLEOTIDE SEQUENCE</scope>
    <source>
        <strain evidence="1">EmedicaeMD41</strain>
    </source>
</reference>
<proteinExistence type="predicted"/>
<dbReference type="AlphaFoldDB" id="A0A508WY40"/>
<name>A0A508WY40_9HYPH</name>
<dbReference type="RefSeq" id="WP_164855703.1">
    <property type="nucleotide sequence ID" value="NZ_CP104147.1"/>
</dbReference>